<name>A0ABS2KDX6_9GAMM</name>
<dbReference type="EMBL" id="JADIKF010000037">
    <property type="protein sequence ID" value="MBM7129378.1"/>
    <property type="molecule type" value="Genomic_DNA"/>
</dbReference>
<dbReference type="RefSeq" id="WP_204630983.1">
    <property type="nucleotide sequence ID" value="NZ_BSOC01000004.1"/>
</dbReference>
<evidence type="ECO:0000313" key="2">
    <source>
        <dbReference type="Proteomes" id="UP001430193"/>
    </source>
</evidence>
<accession>A0ABS2KDX6</accession>
<sequence length="110" mass="12660">MNEPQDWDEGMFGTLDLNAVRERHKPDYKFRVQQRMAKPHTQFPSLCNVTQTTYVISGSIEIASEDGSGARTIHANQFFELPPGRYLITYKEAVEFIFVLELPPQVWKVG</sequence>
<gene>
    <name evidence="1" type="ORF">ISS99_07565</name>
</gene>
<protein>
    <submittedName>
        <fullName evidence="1">Uncharacterized protein</fullName>
    </submittedName>
</protein>
<keyword evidence="2" id="KW-1185">Reference proteome</keyword>
<comment type="caution">
    <text evidence="1">The sequence shown here is derived from an EMBL/GenBank/DDBJ whole genome shotgun (WGS) entry which is preliminary data.</text>
</comment>
<proteinExistence type="predicted"/>
<dbReference type="Proteomes" id="UP001430193">
    <property type="component" value="Unassembled WGS sequence"/>
</dbReference>
<organism evidence="1 2">
    <name type="scientific">Dyella mobilis</name>
    <dbReference type="NCBI Taxonomy" id="1849582"/>
    <lineage>
        <taxon>Bacteria</taxon>
        <taxon>Pseudomonadati</taxon>
        <taxon>Pseudomonadota</taxon>
        <taxon>Gammaproteobacteria</taxon>
        <taxon>Lysobacterales</taxon>
        <taxon>Rhodanobacteraceae</taxon>
        <taxon>Dyella</taxon>
    </lineage>
</organism>
<evidence type="ECO:0000313" key="1">
    <source>
        <dbReference type="EMBL" id="MBM7129378.1"/>
    </source>
</evidence>
<reference evidence="1" key="1">
    <citation type="submission" date="2020-10" db="EMBL/GenBank/DDBJ databases">
        <title>Phylogeny of dyella-like bacteria.</title>
        <authorList>
            <person name="Fu J."/>
        </authorList>
    </citation>
    <scope>NUCLEOTIDE SEQUENCE</scope>
    <source>
        <strain evidence="1">DHON07</strain>
    </source>
</reference>